<reference evidence="5" key="1">
    <citation type="journal article" date="2019" name="Int. J. Syst. Evol. Microbiol.">
        <title>The Global Catalogue of Microorganisms (GCM) 10K type strain sequencing project: providing services to taxonomists for standard genome sequencing and annotation.</title>
        <authorList>
            <consortium name="The Broad Institute Genomics Platform"/>
            <consortium name="The Broad Institute Genome Sequencing Center for Infectious Disease"/>
            <person name="Wu L."/>
            <person name="Ma J."/>
        </authorList>
    </citation>
    <scope>NUCLEOTIDE SEQUENCE [LARGE SCALE GENOMIC DNA]</scope>
    <source>
        <strain evidence="5">CGMCC 1.16619</strain>
    </source>
</reference>
<dbReference type="PANTHER" id="PTHR11373">
    <property type="entry name" value="DEOXYNUCLEOSIDE TRIPHOSPHATE TRIPHOSPHOHYDROLASE"/>
    <property type="match status" value="1"/>
</dbReference>
<dbReference type="Pfam" id="PF01966">
    <property type="entry name" value="HD"/>
    <property type="match status" value="1"/>
</dbReference>
<dbReference type="Proteomes" id="UP001596114">
    <property type="component" value="Unassembled WGS sequence"/>
</dbReference>
<dbReference type="InterPro" id="IPR006674">
    <property type="entry name" value="HD_domain"/>
</dbReference>
<sequence>MNSKEERKASNLSNTTAREKEAVRPTAPAKRKVSVSLDWEKLLSSERIKGLQRKKSIYGSITDHRTSHERDFDRAVFCTPVRRLKDKTQVFPLDMHDGVRTRLTHSLEVSNLARSMGTAVAALVSGISNVKDAQRNVPALLATTALVHDLGNPPFGHQGEVAIRTWVEENEGRIKAEAKREFNRDLLKDFLLFEGNAQGFRILTRLQHQDHKAGMRLTASTLRAFMKYPWQSDAVKGDGKVKKFGVFKSEVDIFDWCNSITGLSAGERHPLSYLMEVCDDIAYSVLDIEDAVKKEIVSAAELAAFLQNSDSFNKDRRAKDLLNQYKDDRDWLNGLRMPDGKGKNRELPLASKEIRDSQIDILRSYAIGLMVSDAIERFVELENDNGFRVLKKGIAEDFKSTGLVEALKSFAVLRVYSHPSVLKAELQGHRVIPRLMTAMWDSVVKHQHGTQTKIDEYVLSIMSPNYVRVYRQSEDLGLPLWYRQVQLVCDQVCGMTDSYALRCYEDLLSLGCLGS</sequence>
<dbReference type="SMART" id="SM00471">
    <property type="entry name" value="HDc"/>
    <property type="match status" value="1"/>
</dbReference>
<dbReference type="InterPro" id="IPR050135">
    <property type="entry name" value="dGTPase-like"/>
</dbReference>
<proteinExistence type="predicted"/>
<dbReference type="Gene3D" id="1.10.3210.10">
    <property type="entry name" value="Hypothetical protein af1432"/>
    <property type="match status" value="1"/>
</dbReference>
<evidence type="ECO:0000259" key="3">
    <source>
        <dbReference type="SMART" id="SM00471"/>
    </source>
</evidence>
<feature type="region of interest" description="Disordered" evidence="2">
    <location>
        <begin position="1"/>
        <end position="31"/>
    </location>
</feature>
<evidence type="ECO:0000313" key="5">
    <source>
        <dbReference type="Proteomes" id="UP001596114"/>
    </source>
</evidence>
<dbReference type="NCBIfam" id="TIGR01353">
    <property type="entry name" value="dGTP_triPase"/>
    <property type="match status" value="1"/>
</dbReference>
<dbReference type="InterPro" id="IPR003607">
    <property type="entry name" value="HD/PDEase_dom"/>
</dbReference>
<comment type="caution">
    <text evidence="4">The sequence shown here is derived from an EMBL/GenBank/DDBJ whole genome shotgun (WGS) entry which is preliminary data.</text>
</comment>
<dbReference type="InterPro" id="IPR023293">
    <property type="entry name" value="dGTP_triP_hydro_central_sf"/>
</dbReference>
<gene>
    <name evidence="4" type="primary">dgt</name>
    <name evidence="4" type="ORF">ACFPPA_06080</name>
</gene>
<organism evidence="4 5">
    <name type="scientific">Rhodanobacter ginsengisoli</name>
    <dbReference type="NCBI Taxonomy" id="418646"/>
    <lineage>
        <taxon>Bacteria</taxon>
        <taxon>Pseudomonadati</taxon>
        <taxon>Pseudomonadota</taxon>
        <taxon>Gammaproteobacteria</taxon>
        <taxon>Lysobacterales</taxon>
        <taxon>Rhodanobacteraceae</taxon>
        <taxon>Rhodanobacter</taxon>
    </lineage>
</organism>
<keyword evidence="1" id="KW-0378">Hydrolase</keyword>
<dbReference type="Gene3D" id="1.10.3550.10">
    <property type="entry name" value="eoxyguanosinetriphosphate triphosphohydrolase domain-like"/>
    <property type="match status" value="1"/>
</dbReference>
<feature type="domain" description="HD/PDEase" evidence="3">
    <location>
        <begin position="98"/>
        <end position="293"/>
    </location>
</feature>
<dbReference type="InterPro" id="IPR026875">
    <property type="entry name" value="PHydrolase_assoc_dom"/>
</dbReference>
<name>A0ABW0QM80_9GAMM</name>
<protein>
    <submittedName>
        <fullName evidence="4">dGTP triphosphohydrolase</fullName>
    </submittedName>
</protein>
<dbReference type="PANTHER" id="PTHR11373:SF32">
    <property type="entry name" value="DEOXYGUANOSINETRIPHOSPHATE TRIPHOSPHOHYDROLASE"/>
    <property type="match status" value="1"/>
</dbReference>
<dbReference type="Gene3D" id="1.10.3410.10">
    <property type="entry name" value="putative deoxyguanosinetriphosphate triphosphohydrolase like domain"/>
    <property type="match status" value="1"/>
</dbReference>
<dbReference type="EMBL" id="JBHSNF010000001">
    <property type="protein sequence ID" value="MFC5525307.1"/>
    <property type="molecule type" value="Genomic_DNA"/>
</dbReference>
<dbReference type="Pfam" id="PF13286">
    <property type="entry name" value="HD_assoc"/>
    <property type="match status" value="1"/>
</dbReference>
<evidence type="ECO:0000313" key="4">
    <source>
        <dbReference type="EMBL" id="MFC5525307.1"/>
    </source>
</evidence>
<evidence type="ECO:0000256" key="1">
    <source>
        <dbReference type="ARBA" id="ARBA00022801"/>
    </source>
</evidence>
<dbReference type="RefSeq" id="WP_377318266.1">
    <property type="nucleotide sequence ID" value="NZ_JBHSNF010000001.1"/>
</dbReference>
<dbReference type="CDD" id="cd00077">
    <property type="entry name" value="HDc"/>
    <property type="match status" value="1"/>
</dbReference>
<dbReference type="SUPFAM" id="SSF109604">
    <property type="entry name" value="HD-domain/PDEase-like"/>
    <property type="match status" value="1"/>
</dbReference>
<dbReference type="InterPro" id="IPR027432">
    <property type="entry name" value="dGTP_triphosphohydrolase_C"/>
</dbReference>
<keyword evidence="5" id="KW-1185">Reference proteome</keyword>
<evidence type="ECO:0000256" key="2">
    <source>
        <dbReference type="SAM" id="MobiDB-lite"/>
    </source>
</evidence>
<dbReference type="InterPro" id="IPR006261">
    <property type="entry name" value="dGTPase"/>
</dbReference>
<accession>A0ABW0QM80</accession>